<evidence type="ECO:0000313" key="3">
    <source>
        <dbReference type="RefSeq" id="XP_024944442.1"/>
    </source>
</evidence>
<feature type="region of interest" description="Disordered" evidence="1">
    <location>
        <begin position="1"/>
        <end position="86"/>
    </location>
</feature>
<dbReference type="Proteomes" id="UP000694920">
    <property type="component" value="Unplaced"/>
</dbReference>
<reference evidence="3" key="1">
    <citation type="submission" date="2025-08" db="UniProtKB">
        <authorList>
            <consortium name="RefSeq"/>
        </authorList>
    </citation>
    <scope>IDENTIFICATION</scope>
</reference>
<dbReference type="GeneID" id="112494904"/>
<dbReference type="KEGG" id="ccin:112494904"/>
<dbReference type="AlphaFoldDB" id="A0AAJ7RNW0"/>
<evidence type="ECO:0000256" key="1">
    <source>
        <dbReference type="SAM" id="MobiDB-lite"/>
    </source>
</evidence>
<feature type="region of interest" description="Disordered" evidence="1">
    <location>
        <begin position="150"/>
        <end position="176"/>
    </location>
</feature>
<accession>A0AAJ7RNW0</accession>
<dbReference type="RefSeq" id="XP_024944442.1">
    <property type="nucleotide sequence ID" value="XM_025088674.1"/>
</dbReference>
<sequence>MSCGCQGPDPNVPYSSYEISPPEGGRLYNRQPLDPYGGGARRQLVYDDDEVSAPNSLGRPRDPTGSLYSRRERSRLGPIRGVGNRPDLAELTGVAIARRRLSFDNISDMEDDDVEEPVQVDRRRRANLPSQPAPQCLAGQPDMAMIRQRQRKARNTSEGAPRMSYVTKGGGRVMRM</sequence>
<protein>
    <submittedName>
        <fullName evidence="3">Uncharacterized protein LOC112494904</fullName>
    </submittedName>
</protein>
<proteinExistence type="predicted"/>
<gene>
    <name evidence="3" type="primary">LOC112494904</name>
</gene>
<keyword evidence="2" id="KW-1185">Reference proteome</keyword>
<name>A0AAJ7RNW0_CEPCN</name>
<evidence type="ECO:0000313" key="2">
    <source>
        <dbReference type="Proteomes" id="UP000694920"/>
    </source>
</evidence>
<organism evidence="2 3">
    <name type="scientific">Cephus cinctus</name>
    <name type="common">Wheat stem sawfly</name>
    <dbReference type="NCBI Taxonomy" id="211228"/>
    <lineage>
        <taxon>Eukaryota</taxon>
        <taxon>Metazoa</taxon>
        <taxon>Ecdysozoa</taxon>
        <taxon>Arthropoda</taxon>
        <taxon>Hexapoda</taxon>
        <taxon>Insecta</taxon>
        <taxon>Pterygota</taxon>
        <taxon>Neoptera</taxon>
        <taxon>Endopterygota</taxon>
        <taxon>Hymenoptera</taxon>
        <taxon>Cephoidea</taxon>
        <taxon>Cephidae</taxon>
        <taxon>Cephus</taxon>
    </lineage>
</organism>